<dbReference type="Pfam" id="PF06021">
    <property type="entry name" value="Gly_acyl_tr_N"/>
    <property type="match status" value="1"/>
</dbReference>
<dbReference type="InterPro" id="IPR015938">
    <property type="entry name" value="Glycine_N-acyltransferase_N"/>
</dbReference>
<name>A0ABM0MNY2_SACKO</name>
<organism evidence="3 4">
    <name type="scientific">Saccoglossus kowalevskii</name>
    <name type="common">Acorn worm</name>
    <dbReference type="NCBI Taxonomy" id="10224"/>
    <lineage>
        <taxon>Eukaryota</taxon>
        <taxon>Metazoa</taxon>
        <taxon>Hemichordata</taxon>
        <taxon>Enteropneusta</taxon>
        <taxon>Harrimaniidae</taxon>
        <taxon>Saccoglossus</taxon>
    </lineage>
</organism>
<accession>A0ABM0MNY2</accession>
<dbReference type="InterPro" id="IPR013653">
    <property type="entry name" value="GCN5-like_dom"/>
</dbReference>
<dbReference type="Pfam" id="PF08445">
    <property type="entry name" value="FR47"/>
    <property type="match status" value="1"/>
</dbReference>
<sequence>MSAPTLSQHGGLEVLVPVSASDYPKLVKHLRTQQPHSLKVIGHLTSNVKSPDWKTEVYVDSWSHLSVVICLNRKHIGPYITLSDTDIYLHSTCSEKLKEILLNSTVIDWGNTVFFDGIDDALLPDLQEIAPQSGKLKLEFCANIHLHTNTDRLNWATPNGTLLSPLTVAEARIVLKNWKFGRDWMLSEIEHIIQTNLTSGLFTNEGELVAWALEGFYGGIGFVHTLENHRRKGYAKIVVADLTKKMLTAGQTPWAHVEDHSEKGVSERLLESVGFLKSDVRQAFIGFAPHGKEIIW</sequence>
<dbReference type="Proteomes" id="UP000694865">
    <property type="component" value="Unplaced"/>
</dbReference>
<evidence type="ECO:0000259" key="2">
    <source>
        <dbReference type="PROSITE" id="PS51186"/>
    </source>
</evidence>
<dbReference type="InterPro" id="IPR000182">
    <property type="entry name" value="GNAT_dom"/>
</dbReference>
<dbReference type="InterPro" id="IPR016181">
    <property type="entry name" value="Acyl_CoA_acyltransferase"/>
</dbReference>
<protein>
    <recommendedName>
        <fullName evidence="1">Glycine N-acyltransferase-like protein</fullName>
        <ecNumber evidence="1">2.3.1.-</ecNumber>
    </recommendedName>
</protein>
<keyword evidence="1" id="KW-0808">Transferase</keyword>
<proteinExistence type="inferred from homology"/>
<dbReference type="RefSeq" id="XP_006821723.1">
    <property type="nucleotide sequence ID" value="XM_006821660.1"/>
</dbReference>
<dbReference type="PROSITE" id="PS51186">
    <property type="entry name" value="GNAT"/>
    <property type="match status" value="1"/>
</dbReference>
<evidence type="ECO:0000313" key="4">
    <source>
        <dbReference type="RefSeq" id="XP_006821723.1"/>
    </source>
</evidence>
<evidence type="ECO:0000256" key="1">
    <source>
        <dbReference type="RuleBase" id="RU368002"/>
    </source>
</evidence>
<dbReference type="EC" id="2.3.1.-" evidence="1"/>
<dbReference type="GeneID" id="102809232"/>
<dbReference type="SUPFAM" id="SSF55729">
    <property type="entry name" value="Acyl-CoA N-acyltransferases (Nat)"/>
    <property type="match status" value="1"/>
</dbReference>
<dbReference type="InterPro" id="IPR010313">
    <property type="entry name" value="Glycine_N-acyltransferase"/>
</dbReference>
<evidence type="ECO:0000313" key="3">
    <source>
        <dbReference type="Proteomes" id="UP000694865"/>
    </source>
</evidence>
<keyword evidence="1" id="KW-0012">Acyltransferase</keyword>
<dbReference type="PANTHER" id="PTHR15298">
    <property type="entry name" value="L-COA N-ACYLTRANSFERASE-RELATED"/>
    <property type="match status" value="1"/>
</dbReference>
<reference evidence="4" key="1">
    <citation type="submission" date="2025-08" db="UniProtKB">
        <authorList>
            <consortium name="RefSeq"/>
        </authorList>
    </citation>
    <scope>IDENTIFICATION</scope>
    <source>
        <tissue evidence="4">Testes</tissue>
    </source>
</reference>
<comment type="similarity">
    <text evidence="1">Belongs to the glycine N-acyltransferase family.</text>
</comment>
<dbReference type="Gene3D" id="3.40.630.30">
    <property type="match status" value="2"/>
</dbReference>
<dbReference type="PANTHER" id="PTHR15298:SF1">
    <property type="entry name" value="GLYCINE N-ACYLTRANSFERASE-LIKE PROTEIN"/>
    <property type="match status" value="1"/>
</dbReference>
<keyword evidence="3" id="KW-1185">Reference proteome</keyword>
<gene>
    <name evidence="4" type="primary">LOC102809232</name>
</gene>
<feature type="domain" description="N-acetyltransferase" evidence="2">
    <location>
        <begin position="161"/>
        <end position="296"/>
    </location>
</feature>